<keyword evidence="5" id="KW-0539">Nucleus</keyword>
<dbReference type="Proteomes" id="UP001054252">
    <property type="component" value="Unassembled WGS sequence"/>
</dbReference>
<dbReference type="PANTHER" id="PTHR46665:SF6">
    <property type="entry name" value="TRANSCRIPTION FACTOR BHLH92"/>
    <property type="match status" value="1"/>
</dbReference>
<evidence type="ECO:0000256" key="7">
    <source>
        <dbReference type="SAM" id="MobiDB-lite"/>
    </source>
</evidence>
<dbReference type="Pfam" id="PF00010">
    <property type="entry name" value="HLH"/>
    <property type="match status" value="1"/>
</dbReference>
<evidence type="ECO:0000313" key="9">
    <source>
        <dbReference type="EMBL" id="GKV42268.1"/>
    </source>
</evidence>
<reference evidence="9 10" key="1">
    <citation type="journal article" date="2021" name="Commun. Biol.">
        <title>The genome of Shorea leprosula (Dipterocarpaceae) highlights the ecological relevance of drought in aseasonal tropical rainforests.</title>
        <authorList>
            <person name="Ng K.K.S."/>
            <person name="Kobayashi M.J."/>
            <person name="Fawcett J.A."/>
            <person name="Hatakeyama M."/>
            <person name="Paape T."/>
            <person name="Ng C.H."/>
            <person name="Ang C.C."/>
            <person name="Tnah L.H."/>
            <person name="Lee C.T."/>
            <person name="Nishiyama T."/>
            <person name="Sese J."/>
            <person name="O'Brien M.J."/>
            <person name="Copetti D."/>
            <person name="Mohd Noor M.I."/>
            <person name="Ong R.C."/>
            <person name="Putra M."/>
            <person name="Sireger I.Z."/>
            <person name="Indrioko S."/>
            <person name="Kosugi Y."/>
            <person name="Izuno A."/>
            <person name="Isagi Y."/>
            <person name="Lee S.L."/>
            <person name="Shimizu K.K."/>
        </authorList>
    </citation>
    <scope>NUCLEOTIDE SEQUENCE [LARGE SCALE GENOMIC DNA]</scope>
    <source>
        <strain evidence="9">214</strain>
    </source>
</reference>
<dbReference type="SMART" id="SM00353">
    <property type="entry name" value="HLH"/>
    <property type="match status" value="1"/>
</dbReference>
<evidence type="ECO:0000256" key="4">
    <source>
        <dbReference type="ARBA" id="ARBA00023163"/>
    </source>
</evidence>
<organism evidence="9 10">
    <name type="scientific">Rubroshorea leprosula</name>
    <dbReference type="NCBI Taxonomy" id="152421"/>
    <lineage>
        <taxon>Eukaryota</taxon>
        <taxon>Viridiplantae</taxon>
        <taxon>Streptophyta</taxon>
        <taxon>Embryophyta</taxon>
        <taxon>Tracheophyta</taxon>
        <taxon>Spermatophyta</taxon>
        <taxon>Magnoliopsida</taxon>
        <taxon>eudicotyledons</taxon>
        <taxon>Gunneridae</taxon>
        <taxon>Pentapetalae</taxon>
        <taxon>rosids</taxon>
        <taxon>malvids</taxon>
        <taxon>Malvales</taxon>
        <taxon>Dipterocarpaceae</taxon>
        <taxon>Rubroshorea</taxon>
    </lineage>
</organism>
<evidence type="ECO:0000313" key="10">
    <source>
        <dbReference type="Proteomes" id="UP001054252"/>
    </source>
</evidence>
<sequence>MDDMILRLLNGDVFYNDDPPPPETATAPNQSAFVPYGNIPRNELGSGETGNTSNSGNMNNRMIEFWRRQTDVLLKNRENEKHRSFQHMIGERMRRERHKTSYSALHSTLPLGTKKDKNTILQTATKRIQELRAQRLELEQRNRELEVNLVSVKGKDGGGMRITARIDNPTSGIDSMLEVLGRLKKMNTKIRSIQSNFTDRELVAMMEIESQVPE</sequence>
<dbReference type="InterPro" id="IPR036638">
    <property type="entry name" value="HLH_DNA-bd_sf"/>
</dbReference>
<dbReference type="InterPro" id="IPR044658">
    <property type="entry name" value="bHLH92/bHLH041-like"/>
</dbReference>
<dbReference type="InterPro" id="IPR011598">
    <property type="entry name" value="bHLH_dom"/>
</dbReference>
<evidence type="ECO:0000259" key="8">
    <source>
        <dbReference type="PROSITE" id="PS50888"/>
    </source>
</evidence>
<accession>A0AAV5LYK0</accession>
<keyword evidence="6" id="KW-0175">Coiled coil</keyword>
<comment type="subcellular location">
    <subcellularLocation>
        <location evidence="1">Nucleus</location>
    </subcellularLocation>
</comment>
<dbReference type="InterPro" id="IPR045239">
    <property type="entry name" value="bHLH95_bHLH"/>
</dbReference>
<gene>
    <name evidence="9" type="ORF">SLEP1_g49690</name>
</gene>
<dbReference type="GO" id="GO:0005634">
    <property type="term" value="C:nucleus"/>
    <property type="evidence" value="ECO:0007669"/>
    <property type="project" value="UniProtKB-SubCell"/>
</dbReference>
<comment type="caution">
    <text evidence="9">The sequence shown here is derived from an EMBL/GenBank/DDBJ whole genome shotgun (WGS) entry which is preliminary data.</text>
</comment>
<evidence type="ECO:0000256" key="5">
    <source>
        <dbReference type="ARBA" id="ARBA00023242"/>
    </source>
</evidence>
<feature type="coiled-coil region" evidence="6">
    <location>
        <begin position="114"/>
        <end position="155"/>
    </location>
</feature>
<keyword evidence="2" id="KW-0805">Transcription regulation</keyword>
<keyword evidence="3" id="KW-0238">DNA-binding</keyword>
<evidence type="ECO:0000256" key="3">
    <source>
        <dbReference type="ARBA" id="ARBA00023125"/>
    </source>
</evidence>
<dbReference type="GO" id="GO:0003677">
    <property type="term" value="F:DNA binding"/>
    <property type="evidence" value="ECO:0007669"/>
    <property type="project" value="UniProtKB-KW"/>
</dbReference>
<dbReference type="SUPFAM" id="SSF47459">
    <property type="entry name" value="HLH, helix-loop-helix DNA-binding domain"/>
    <property type="match status" value="1"/>
</dbReference>
<protein>
    <recommendedName>
        <fullName evidence="8">BHLH domain-containing protein</fullName>
    </recommendedName>
</protein>
<dbReference type="CDD" id="cd11393">
    <property type="entry name" value="bHLH_AtbHLH_like"/>
    <property type="match status" value="1"/>
</dbReference>
<dbReference type="AlphaFoldDB" id="A0AAV5LYK0"/>
<keyword evidence="4" id="KW-0804">Transcription</keyword>
<evidence type="ECO:0000256" key="6">
    <source>
        <dbReference type="SAM" id="Coils"/>
    </source>
</evidence>
<dbReference type="GO" id="GO:0046983">
    <property type="term" value="F:protein dimerization activity"/>
    <property type="evidence" value="ECO:0007669"/>
    <property type="project" value="InterPro"/>
</dbReference>
<name>A0AAV5LYK0_9ROSI</name>
<feature type="region of interest" description="Disordered" evidence="7">
    <location>
        <begin position="15"/>
        <end position="34"/>
    </location>
</feature>
<dbReference type="PANTHER" id="PTHR46665">
    <property type="entry name" value="TRANSCRIPTION FACTOR BHLH041-RELATED-RELATED"/>
    <property type="match status" value="1"/>
</dbReference>
<evidence type="ECO:0000256" key="1">
    <source>
        <dbReference type="ARBA" id="ARBA00004123"/>
    </source>
</evidence>
<keyword evidence="10" id="KW-1185">Reference proteome</keyword>
<dbReference type="EMBL" id="BPVZ01000157">
    <property type="protein sequence ID" value="GKV42268.1"/>
    <property type="molecule type" value="Genomic_DNA"/>
</dbReference>
<dbReference type="PROSITE" id="PS50888">
    <property type="entry name" value="BHLH"/>
    <property type="match status" value="1"/>
</dbReference>
<feature type="domain" description="BHLH" evidence="8">
    <location>
        <begin position="82"/>
        <end position="131"/>
    </location>
</feature>
<dbReference type="Gene3D" id="4.10.280.10">
    <property type="entry name" value="Helix-loop-helix DNA-binding domain"/>
    <property type="match status" value="1"/>
</dbReference>
<evidence type="ECO:0000256" key="2">
    <source>
        <dbReference type="ARBA" id="ARBA00023015"/>
    </source>
</evidence>
<proteinExistence type="predicted"/>